<name>A0ABN1UHG9_9ACTN</name>
<comment type="caution">
    <text evidence="1">The sequence shown here is derived from an EMBL/GenBank/DDBJ whole genome shotgun (WGS) entry which is preliminary data.</text>
</comment>
<proteinExistence type="predicted"/>
<evidence type="ECO:0000313" key="2">
    <source>
        <dbReference type="Proteomes" id="UP001499979"/>
    </source>
</evidence>
<accession>A0ABN1UHG9</accession>
<dbReference type="Proteomes" id="UP001499979">
    <property type="component" value="Unassembled WGS sequence"/>
</dbReference>
<keyword evidence="2" id="KW-1185">Reference proteome</keyword>
<sequence>MDRRTDSSREGIHEPVPRDLTTVLRRAALDHAGAERRRGFAPLLHVGFPGGAEEVFAEVPGDPADHAIRADVLAAMLQRVRRSAGAVPLVWLTRTGPLELQDVDAAWLSAARTATAEAGVTLTMVVVTRHGWIDPRSLVRRQWKRLRER</sequence>
<gene>
    <name evidence="1" type="ORF">GCM10009606_33290</name>
</gene>
<protein>
    <submittedName>
        <fullName evidence="1">Uncharacterized protein</fullName>
    </submittedName>
</protein>
<dbReference type="EMBL" id="BAAAJE010000017">
    <property type="protein sequence ID" value="GAA1152060.1"/>
    <property type="molecule type" value="Genomic_DNA"/>
</dbReference>
<organism evidence="1 2">
    <name type="scientific">Nocardioides aquiterrae</name>
    <dbReference type="NCBI Taxonomy" id="203799"/>
    <lineage>
        <taxon>Bacteria</taxon>
        <taxon>Bacillati</taxon>
        <taxon>Actinomycetota</taxon>
        <taxon>Actinomycetes</taxon>
        <taxon>Propionibacteriales</taxon>
        <taxon>Nocardioidaceae</taxon>
        <taxon>Nocardioides</taxon>
    </lineage>
</organism>
<dbReference type="RefSeq" id="WP_343908723.1">
    <property type="nucleotide sequence ID" value="NZ_BAAAJE010000017.1"/>
</dbReference>
<reference evidence="1 2" key="1">
    <citation type="journal article" date="2019" name="Int. J. Syst. Evol. Microbiol.">
        <title>The Global Catalogue of Microorganisms (GCM) 10K type strain sequencing project: providing services to taxonomists for standard genome sequencing and annotation.</title>
        <authorList>
            <consortium name="The Broad Institute Genomics Platform"/>
            <consortium name="The Broad Institute Genome Sequencing Center for Infectious Disease"/>
            <person name="Wu L."/>
            <person name="Ma J."/>
        </authorList>
    </citation>
    <scope>NUCLEOTIDE SEQUENCE [LARGE SCALE GENOMIC DNA]</scope>
    <source>
        <strain evidence="1 2">JCM 11813</strain>
    </source>
</reference>
<evidence type="ECO:0000313" key="1">
    <source>
        <dbReference type="EMBL" id="GAA1152060.1"/>
    </source>
</evidence>